<evidence type="ECO:0000313" key="1">
    <source>
        <dbReference type="EMBL" id="CAG8843858.1"/>
    </source>
</evidence>
<gene>
    <name evidence="1" type="ORF">RPERSI_LOCUS32958</name>
</gene>
<dbReference type="EMBL" id="CAJVQC010140044">
    <property type="protein sequence ID" value="CAG8843858.1"/>
    <property type="molecule type" value="Genomic_DNA"/>
</dbReference>
<organism evidence="1 2">
    <name type="scientific">Racocetra persica</name>
    <dbReference type="NCBI Taxonomy" id="160502"/>
    <lineage>
        <taxon>Eukaryota</taxon>
        <taxon>Fungi</taxon>
        <taxon>Fungi incertae sedis</taxon>
        <taxon>Mucoromycota</taxon>
        <taxon>Glomeromycotina</taxon>
        <taxon>Glomeromycetes</taxon>
        <taxon>Diversisporales</taxon>
        <taxon>Gigasporaceae</taxon>
        <taxon>Racocetra</taxon>
    </lineage>
</organism>
<accession>A0ACA9SM73</accession>
<proteinExistence type="predicted"/>
<feature type="non-terminal residue" evidence="1">
    <location>
        <position position="100"/>
    </location>
</feature>
<comment type="caution">
    <text evidence="1">The sequence shown here is derived from an EMBL/GenBank/DDBJ whole genome shotgun (WGS) entry which is preliminary data.</text>
</comment>
<dbReference type="Proteomes" id="UP000789920">
    <property type="component" value="Unassembled WGS sequence"/>
</dbReference>
<reference evidence="1" key="1">
    <citation type="submission" date="2021-06" db="EMBL/GenBank/DDBJ databases">
        <authorList>
            <person name="Kallberg Y."/>
            <person name="Tangrot J."/>
            <person name="Rosling A."/>
        </authorList>
    </citation>
    <scope>NUCLEOTIDE SEQUENCE</scope>
    <source>
        <strain evidence="1">MA461A</strain>
    </source>
</reference>
<protein>
    <submittedName>
        <fullName evidence="1">21775_t:CDS:1</fullName>
    </submittedName>
</protein>
<feature type="non-terminal residue" evidence="1">
    <location>
        <position position="1"/>
    </location>
</feature>
<name>A0ACA9SM73_9GLOM</name>
<sequence length="100" mass="11555">YACIVPTNILRLTKKIMYSDDLPHSQIVTPPSVRVKLNPAFIPLELRATSTVKPETCYDKARAMLQLEEVPDHLPCREREYKQIYDKVKSAIEEFSGHRI</sequence>
<keyword evidence="2" id="KW-1185">Reference proteome</keyword>
<evidence type="ECO:0000313" key="2">
    <source>
        <dbReference type="Proteomes" id="UP000789920"/>
    </source>
</evidence>